<sequence length="346" mass="35736">MKRVLIGTTALAFSLLIAGTSTAAALDESPSPSPSVSPAPSISPVPDVSASPSASPSAEPSATTPAERPSVAGLEVPTFTCDTDPSDDLVLPENTEGVTYTLEDGVFVATLAEGYEWADWFFSDPWVDPGYDDFPPGFRVPEYGPTDQIRVPVADMAFPNCNHDDETQVTLATECADGTGYLVYDIDAWWATEDTTVSVFPYTKDEALRGHDVYQGNELSGRLAWDGSTPGMTSPIGPIGSGADLPDVHDPIFSISTGSGQDAHEALVKLPFQADDPCLEDDGGNGDDGNSDDGSSDGGIGVAEGGGSDDELAATGPEAALLTAGVAALLVAAGAALVIARRRLHS</sequence>
<feature type="chain" id="PRO_5045117484" description="Gram-positive cocci surface proteins LPxTG domain-containing protein" evidence="3">
    <location>
        <begin position="24"/>
        <end position="346"/>
    </location>
</feature>
<feature type="compositionally biased region" description="Acidic residues" evidence="1">
    <location>
        <begin position="277"/>
        <end position="295"/>
    </location>
</feature>
<feature type="signal peptide" evidence="3">
    <location>
        <begin position="1"/>
        <end position="23"/>
    </location>
</feature>
<dbReference type="EMBL" id="BAABHM010000036">
    <property type="protein sequence ID" value="GAA4724693.1"/>
    <property type="molecule type" value="Genomic_DNA"/>
</dbReference>
<gene>
    <name evidence="4" type="ORF">GCM10023198_57210</name>
</gene>
<organism evidence="4 5">
    <name type="scientific">Promicromonospora umidemergens</name>
    <dbReference type="NCBI Taxonomy" id="629679"/>
    <lineage>
        <taxon>Bacteria</taxon>
        <taxon>Bacillati</taxon>
        <taxon>Actinomycetota</taxon>
        <taxon>Actinomycetes</taxon>
        <taxon>Micrococcales</taxon>
        <taxon>Promicromonosporaceae</taxon>
        <taxon>Promicromonospora</taxon>
    </lineage>
</organism>
<name>A0ABP8YCB9_9MICO</name>
<keyword evidence="5" id="KW-1185">Reference proteome</keyword>
<proteinExistence type="predicted"/>
<evidence type="ECO:0000256" key="2">
    <source>
        <dbReference type="SAM" id="Phobius"/>
    </source>
</evidence>
<evidence type="ECO:0008006" key="6">
    <source>
        <dbReference type="Google" id="ProtNLM"/>
    </source>
</evidence>
<feature type="region of interest" description="Disordered" evidence="1">
    <location>
        <begin position="24"/>
        <end position="89"/>
    </location>
</feature>
<protein>
    <recommendedName>
        <fullName evidence="6">Gram-positive cocci surface proteins LPxTG domain-containing protein</fullName>
    </recommendedName>
</protein>
<keyword evidence="2" id="KW-0812">Transmembrane</keyword>
<dbReference type="RefSeq" id="WP_253872537.1">
    <property type="nucleotide sequence ID" value="NZ_BAABHM010000036.1"/>
</dbReference>
<dbReference type="Proteomes" id="UP001500843">
    <property type="component" value="Unassembled WGS sequence"/>
</dbReference>
<evidence type="ECO:0000256" key="1">
    <source>
        <dbReference type="SAM" id="MobiDB-lite"/>
    </source>
</evidence>
<evidence type="ECO:0000313" key="5">
    <source>
        <dbReference type="Proteomes" id="UP001500843"/>
    </source>
</evidence>
<evidence type="ECO:0000256" key="3">
    <source>
        <dbReference type="SAM" id="SignalP"/>
    </source>
</evidence>
<accession>A0ABP8YCB9</accession>
<reference evidence="5" key="1">
    <citation type="journal article" date="2019" name="Int. J. Syst. Evol. Microbiol.">
        <title>The Global Catalogue of Microorganisms (GCM) 10K type strain sequencing project: providing services to taxonomists for standard genome sequencing and annotation.</title>
        <authorList>
            <consortium name="The Broad Institute Genomics Platform"/>
            <consortium name="The Broad Institute Genome Sequencing Center for Infectious Disease"/>
            <person name="Wu L."/>
            <person name="Ma J."/>
        </authorList>
    </citation>
    <scope>NUCLEOTIDE SEQUENCE [LARGE SCALE GENOMIC DNA]</scope>
    <source>
        <strain evidence="5">JCM 17975</strain>
    </source>
</reference>
<feature type="compositionally biased region" description="Low complexity" evidence="1">
    <location>
        <begin position="44"/>
        <end position="62"/>
    </location>
</feature>
<feature type="compositionally biased region" description="Gly residues" evidence="1">
    <location>
        <begin position="296"/>
        <end position="306"/>
    </location>
</feature>
<comment type="caution">
    <text evidence="4">The sequence shown here is derived from an EMBL/GenBank/DDBJ whole genome shotgun (WGS) entry which is preliminary data.</text>
</comment>
<feature type="transmembrane region" description="Helical" evidence="2">
    <location>
        <begin position="319"/>
        <end position="340"/>
    </location>
</feature>
<keyword evidence="2" id="KW-0472">Membrane</keyword>
<feature type="region of interest" description="Disordered" evidence="1">
    <location>
        <begin position="275"/>
        <end position="312"/>
    </location>
</feature>
<keyword evidence="2" id="KW-1133">Transmembrane helix</keyword>
<feature type="compositionally biased region" description="Pro residues" evidence="1">
    <location>
        <begin position="31"/>
        <end position="43"/>
    </location>
</feature>
<keyword evidence="3" id="KW-0732">Signal</keyword>
<evidence type="ECO:0000313" key="4">
    <source>
        <dbReference type="EMBL" id="GAA4724693.1"/>
    </source>
</evidence>